<dbReference type="OrthoDB" id="5983986at2759"/>
<keyword evidence="2" id="KW-1185">Reference proteome</keyword>
<accession>A0A4C1VRP0</accession>
<dbReference type="EMBL" id="BGZK01000381">
    <property type="protein sequence ID" value="GBP40475.1"/>
    <property type="molecule type" value="Genomic_DNA"/>
</dbReference>
<reference evidence="1 2" key="1">
    <citation type="journal article" date="2019" name="Commun. Biol.">
        <title>The bagworm genome reveals a unique fibroin gene that provides high tensile strength.</title>
        <authorList>
            <person name="Kono N."/>
            <person name="Nakamura H."/>
            <person name="Ohtoshi R."/>
            <person name="Tomita M."/>
            <person name="Numata K."/>
            <person name="Arakawa K."/>
        </authorList>
    </citation>
    <scope>NUCLEOTIDE SEQUENCE [LARGE SCALE GENOMIC DNA]</scope>
</reference>
<evidence type="ECO:0000313" key="1">
    <source>
        <dbReference type="EMBL" id="GBP40475.1"/>
    </source>
</evidence>
<dbReference type="Pfam" id="PF05380">
    <property type="entry name" value="Peptidase_A17"/>
    <property type="match status" value="1"/>
</dbReference>
<dbReference type="Proteomes" id="UP000299102">
    <property type="component" value="Unassembled WGS sequence"/>
</dbReference>
<dbReference type="PANTHER" id="PTHR47331:SF1">
    <property type="entry name" value="GAG-LIKE PROTEIN"/>
    <property type="match status" value="1"/>
</dbReference>
<dbReference type="GO" id="GO:0003676">
    <property type="term" value="F:nucleic acid binding"/>
    <property type="evidence" value="ECO:0007669"/>
    <property type="project" value="InterPro"/>
</dbReference>
<protein>
    <recommendedName>
        <fullName evidence="3">Integrase catalytic domain-containing protein</fullName>
    </recommendedName>
</protein>
<sequence length="294" mass="33345">MFMLTKLKPEDRDALRYLWCDDKRGDEKPTEYRMTSLIFGATSSPVTSICINNFNAEKYRETEPEVYTAVWTSNSKRLLSALNETSEQEQSIDLHTENRGGRVLVNCKRYGGEVPAGMMKSIKISPHRNDWKSQLINLKNEKIPRRYLRYTDATTLQLHTFVDASETAYTAALYWRALTLKNRNERYNKAVYSVSKKRASPASSPTGDHLSNRLAHHRRPFTYTGINYFGPLTVKIGRATTKKYVVLFTCLTTTAVHLEIAAPLDTSSAIMAPKKMNARLGCPTEICSDNGTNL</sequence>
<evidence type="ECO:0008006" key="3">
    <source>
        <dbReference type="Google" id="ProtNLM"/>
    </source>
</evidence>
<evidence type="ECO:0000313" key="2">
    <source>
        <dbReference type="Proteomes" id="UP000299102"/>
    </source>
</evidence>
<dbReference type="STRING" id="151549.A0A4C1VRP0"/>
<organism evidence="1 2">
    <name type="scientific">Eumeta variegata</name>
    <name type="common">Bagworm moth</name>
    <name type="synonym">Eumeta japonica</name>
    <dbReference type="NCBI Taxonomy" id="151549"/>
    <lineage>
        <taxon>Eukaryota</taxon>
        <taxon>Metazoa</taxon>
        <taxon>Ecdysozoa</taxon>
        <taxon>Arthropoda</taxon>
        <taxon>Hexapoda</taxon>
        <taxon>Insecta</taxon>
        <taxon>Pterygota</taxon>
        <taxon>Neoptera</taxon>
        <taxon>Endopterygota</taxon>
        <taxon>Lepidoptera</taxon>
        <taxon>Glossata</taxon>
        <taxon>Ditrysia</taxon>
        <taxon>Tineoidea</taxon>
        <taxon>Psychidae</taxon>
        <taxon>Oiketicinae</taxon>
        <taxon>Eumeta</taxon>
    </lineage>
</organism>
<comment type="caution">
    <text evidence="1">The sequence shown here is derived from an EMBL/GenBank/DDBJ whole genome shotgun (WGS) entry which is preliminary data.</text>
</comment>
<gene>
    <name evidence="1" type="ORF">EVAR_25329_1</name>
</gene>
<name>A0A4C1VRP0_EUMVA</name>
<dbReference type="InterPro" id="IPR036397">
    <property type="entry name" value="RNaseH_sf"/>
</dbReference>
<proteinExistence type="predicted"/>
<dbReference type="InterPro" id="IPR008042">
    <property type="entry name" value="Retrotrans_Pao"/>
</dbReference>
<dbReference type="AlphaFoldDB" id="A0A4C1VRP0"/>
<dbReference type="Gene3D" id="3.30.420.10">
    <property type="entry name" value="Ribonuclease H-like superfamily/Ribonuclease H"/>
    <property type="match status" value="1"/>
</dbReference>
<dbReference type="PANTHER" id="PTHR47331">
    <property type="entry name" value="PHD-TYPE DOMAIN-CONTAINING PROTEIN"/>
    <property type="match status" value="1"/>
</dbReference>